<proteinExistence type="inferred from homology"/>
<evidence type="ECO:0000256" key="5">
    <source>
        <dbReference type="ARBA" id="ARBA00022989"/>
    </source>
</evidence>
<evidence type="ECO:0000313" key="11">
    <source>
        <dbReference type="Proteomes" id="UP001596398"/>
    </source>
</evidence>
<feature type="transmembrane region" description="Helical" evidence="7">
    <location>
        <begin position="35"/>
        <end position="58"/>
    </location>
</feature>
<evidence type="ECO:0000256" key="1">
    <source>
        <dbReference type="ARBA" id="ARBA00004651"/>
    </source>
</evidence>
<feature type="domain" description="ABC transmembrane type-1" evidence="9">
    <location>
        <begin position="124"/>
        <end position="350"/>
    </location>
</feature>
<comment type="similarity">
    <text evidence="7">Belongs to the binding-protein-dependent transport system permease family.</text>
</comment>
<evidence type="ECO:0000256" key="8">
    <source>
        <dbReference type="SAM" id="MobiDB-lite"/>
    </source>
</evidence>
<dbReference type="SUPFAM" id="SSF161098">
    <property type="entry name" value="MetI-like"/>
    <property type="match status" value="1"/>
</dbReference>
<keyword evidence="11" id="KW-1185">Reference proteome</keyword>
<feature type="transmembrane region" description="Helical" evidence="7">
    <location>
        <begin position="163"/>
        <end position="184"/>
    </location>
</feature>
<dbReference type="PANTHER" id="PTHR43386:SF1">
    <property type="entry name" value="D,D-DIPEPTIDE TRANSPORT SYSTEM PERMEASE PROTEIN DDPC-RELATED"/>
    <property type="match status" value="1"/>
</dbReference>
<feature type="transmembrane region" description="Helical" evidence="7">
    <location>
        <begin position="284"/>
        <end position="307"/>
    </location>
</feature>
<keyword evidence="6 7" id="KW-0472">Membrane</keyword>
<dbReference type="CDD" id="cd06261">
    <property type="entry name" value="TM_PBP2"/>
    <property type="match status" value="1"/>
</dbReference>
<dbReference type="GeneID" id="79265728"/>
<dbReference type="EMBL" id="JBHTAP010000001">
    <property type="protein sequence ID" value="MFC7234065.1"/>
    <property type="molecule type" value="Genomic_DNA"/>
</dbReference>
<dbReference type="GO" id="GO:0005886">
    <property type="term" value="C:plasma membrane"/>
    <property type="evidence" value="ECO:0007669"/>
    <property type="project" value="UniProtKB-SubCell"/>
</dbReference>
<dbReference type="InterPro" id="IPR000515">
    <property type="entry name" value="MetI-like"/>
</dbReference>
<evidence type="ECO:0000256" key="4">
    <source>
        <dbReference type="ARBA" id="ARBA00022692"/>
    </source>
</evidence>
<evidence type="ECO:0000256" key="7">
    <source>
        <dbReference type="RuleBase" id="RU363032"/>
    </source>
</evidence>
<feature type="transmembrane region" description="Helical" evidence="7">
    <location>
        <begin position="128"/>
        <end position="151"/>
    </location>
</feature>
<feature type="transmembrane region" description="Helical" evidence="7">
    <location>
        <begin position="223"/>
        <end position="241"/>
    </location>
</feature>
<feature type="transmembrane region" description="Helical" evidence="7">
    <location>
        <begin position="327"/>
        <end position="349"/>
    </location>
</feature>
<keyword evidence="4 7" id="KW-0812">Transmembrane</keyword>
<reference evidence="10 11" key="1">
    <citation type="journal article" date="2019" name="Int. J. Syst. Evol. Microbiol.">
        <title>The Global Catalogue of Microorganisms (GCM) 10K type strain sequencing project: providing services to taxonomists for standard genome sequencing and annotation.</title>
        <authorList>
            <consortium name="The Broad Institute Genomics Platform"/>
            <consortium name="The Broad Institute Genome Sequencing Center for Infectious Disease"/>
            <person name="Wu L."/>
            <person name="Ma J."/>
        </authorList>
    </citation>
    <scope>NUCLEOTIDE SEQUENCE [LARGE SCALE GENOMIC DNA]</scope>
    <source>
        <strain evidence="10 11">DT85</strain>
    </source>
</reference>
<protein>
    <submittedName>
        <fullName evidence="10">ABC transporter permease</fullName>
    </submittedName>
</protein>
<dbReference type="PROSITE" id="PS50928">
    <property type="entry name" value="ABC_TM1"/>
    <property type="match status" value="1"/>
</dbReference>
<feature type="region of interest" description="Disordered" evidence="8">
    <location>
        <begin position="62"/>
        <end position="82"/>
    </location>
</feature>
<dbReference type="PANTHER" id="PTHR43386">
    <property type="entry name" value="OLIGOPEPTIDE TRANSPORT SYSTEM PERMEASE PROTEIN APPC"/>
    <property type="match status" value="1"/>
</dbReference>
<evidence type="ECO:0000256" key="2">
    <source>
        <dbReference type="ARBA" id="ARBA00022448"/>
    </source>
</evidence>
<comment type="subcellular location">
    <subcellularLocation>
        <location evidence="1 7">Cell membrane</location>
        <topology evidence="1 7">Multi-pass membrane protein</topology>
    </subcellularLocation>
</comment>
<gene>
    <name evidence="10" type="ORF">ACFQJ4_01915</name>
</gene>
<evidence type="ECO:0000256" key="6">
    <source>
        <dbReference type="ARBA" id="ARBA00023136"/>
    </source>
</evidence>
<accession>A0ABD5ZL60</accession>
<dbReference type="InterPro" id="IPR050366">
    <property type="entry name" value="BP-dependent_transpt_permease"/>
</dbReference>
<organism evidence="10 11">
    <name type="scientific">Halosegnis marinus</name>
    <dbReference type="NCBI Taxonomy" id="3034023"/>
    <lineage>
        <taxon>Archaea</taxon>
        <taxon>Methanobacteriati</taxon>
        <taxon>Methanobacteriota</taxon>
        <taxon>Stenosarchaea group</taxon>
        <taxon>Halobacteria</taxon>
        <taxon>Halobacteriales</taxon>
        <taxon>Natronomonadaceae</taxon>
        <taxon>Halosegnis</taxon>
    </lineage>
</organism>
<comment type="caution">
    <text evidence="10">The sequence shown here is derived from an EMBL/GenBank/DDBJ whole genome shotgun (WGS) entry which is preliminary data.</text>
</comment>
<dbReference type="AlphaFoldDB" id="A0ABD5ZL60"/>
<sequence>MPLLDDLFGAVWNAVKGSVSPRTVRNLKSELRSSALAKVGIVLLVVVILTATFAPLVAPWNPTDQNSSNARQPPLGFSRAETEVRPGPDGGIVNETVFVNATVAHPLGTDGLGRDMLSRVVYGARTSLLVGLLGTLLAMAIGVPVGMVSGYYKGRVDDALMRVADVSLAFPSLVLAIALVGLFGQAAVSIPDPFVALGISEAFRSLLSLPGGLTYPTGMPDTFTLPGTVIVVVGIVNWVWFARVARGEALGVREQEYVKAARSLGGSDPFIIRKHVLPNSLTPILVLGTIQVAAIVLLESALSFLGFSGTTLSWGFDISQGRQYQTTAWWIAAMPGLAIVFTVIGINLVGDWLRDALDPGIEGEGGGV</sequence>
<evidence type="ECO:0000256" key="3">
    <source>
        <dbReference type="ARBA" id="ARBA00022475"/>
    </source>
</evidence>
<evidence type="ECO:0000259" key="9">
    <source>
        <dbReference type="PROSITE" id="PS50928"/>
    </source>
</evidence>
<dbReference type="RefSeq" id="WP_276235062.1">
    <property type="nucleotide sequence ID" value="NZ_CP119802.1"/>
</dbReference>
<evidence type="ECO:0000313" key="10">
    <source>
        <dbReference type="EMBL" id="MFC7234065.1"/>
    </source>
</evidence>
<keyword evidence="2 7" id="KW-0813">Transport</keyword>
<keyword evidence="3" id="KW-1003">Cell membrane</keyword>
<dbReference type="Proteomes" id="UP001596398">
    <property type="component" value="Unassembled WGS sequence"/>
</dbReference>
<feature type="compositionally biased region" description="Polar residues" evidence="8">
    <location>
        <begin position="62"/>
        <end position="71"/>
    </location>
</feature>
<dbReference type="Pfam" id="PF12911">
    <property type="entry name" value="OppC_N"/>
    <property type="match status" value="1"/>
</dbReference>
<dbReference type="InterPro" id="IPR035906">
    <property type="entry name" value="MetI-like_sf"/>
</dbReference>
<dbReference type="Gene3D" id="1.10.3720.10">
    <property type="entry name" value="MetI-like"/>
    <property type="match status" value="1"/>
</dbReference>
<dbReference type="InterPro" id="IPR025966">
    <property type="entry name" value="OppC_N"/>
</dbReference>
<keyword evidence="5 7" id="KW-1133">Transmembrane helix</keyword>
<name>A0ABD5ZL60_9EURY</name>
<dbReference type="Pfam" id="PF00528">
    <property type="entry name" value="BPD_transp_1"/>
    <property type="match status" value="1"/>
</dbReference>